<organism evidence="4 5">
    <name type="scientific">Lophiostoma macrostomum CBS 122681</name>
    <dbReference type="NCBI Taxonomy" id="1314788"/>
    <lineage>
        <taxon>Eukaryota</taxon>
        <taxon>Fungi</taxon>
        <taxon>Dikarya</taxon>
        <taxon>Ascomycota</taxon>
        <taxon>Pezizomycotina</taxon>
        <taxon>Dothideomycetes</taxon>
        <taxon>Pleosporomycetidae</taxon>
        <taxon>Pleosporales</taxon>
        <taxon>Lophiostomataceae</taxon>
        <taxon>Lophiostoma</taxon>
    </lineage>
</organism>
<accession>A0A6A6SYH0</accession>
<feature type="repeat" description="ANK" evidence="3">
    <location>
        <begin position="785"/>
        <end position="813"/>
    </location>
</feature>
<dbReference type="Gene3D" id="1.25.40.20">
    <property type="entry name" value="Ankyrin repeat-containing domain"/>
    <property type="match status" value="3"/>
</dbReference>
<dbReference type="PROSITE" id="PS50297">
    <property type="entry name" value="ANK_REP_REGION"/>
    <property type="match status" value="3"/>
</dbReference>
<keyword evidence="1" id="KW-0677">Repeat</keyword>
<keyword evidence="2 3" id="KW-0040">ANK repeat</keyword>
<dbReference type="InterPro" id="IPR002110">
    <property type="entry name" value="Ankyrin_rpt"/>
</dbReference>
<dbReference type="SUPFAM" id="SSF48403">
    <property type="entry name" value="Ankyrin repeat"/>
    <property type="match status" value="2"/>
</dbReference>
<dbReference type="Pfam" id="PF12796">
    <property type="entry name" value="Ank_2"/>
    <property type="match status" value="3"/>
</dbReference>
<evidence type="ECO:0000256" key="2">
    <source>
        <dbReference type="ARBA" id="ARBA00023043"/>
    </source>
</evidence>
<dbReference type="InterPro" id="IPR036770">
    <property type="entry name" value="Ankyrin_rpt-contain_sf"/>
</dbReference>
<dbReference type="SMART" id="SM00248">
    <property type="entry name" value="ANK"/>
    <property type="match status" value="14"/>
</dbReference>
<evidence type="ECO:0000313" key="5">
    <source>
        <dbReference type="Proteomes" id="UP000799324"/>
    </source>
</evidence>
<dbReference type="PANTHER" id="PTHR24198:SF165">
    <property type="entry name" value="ANKYRIN REPEAT-CONTAINING PROTEIN-RELATED"/>
    <property type="match status" value="1"/>
</dbReference>
<evidence type="ECO:0000313" key="4">
    <source>
        <dbReference type="EMBL" id="KAF2652726.1"/>
    </source>
</evidence>
<dbReference type="PROSITE" id="PS50088">
    <property type="entry name" value="ANK_REPEAT"/>
    <property type="match status" value="3"/>
</dbReference>
<keyword evidence="5" id="KW-1185">Reference proteome</keyword>
<sequence>MPTSTWSLVQGLSGSLIRNHQALELARPVVAKSRLLLLGEARQSLQTRNSEQIVIKLIVYLCINNFTGSEIVEYEALFQQLEHFSMTQAKALMDAIPEPYLTALQQSILTIAIRFGAVSIVKALIQNGLDVDMATCHFEGDPLTPLQYACRCRHIEMVRVLLGATKDVERSFKMSTISHLFQRDIGPGRLGGTKATLHRIVGRLLILLLQAGIRFQHGDLLDSRFWKDDSLVQAFLRYGKINERARLSFLTDYTCLYIIRYQNDEEAAYCFEVLLGSGIILSPELTTSSLFRQCQRTLCEASSFGHSRVVNLLLAAGVVPVTECLAGATYANSIDLVNRFLAMGIKPNDLMSIEEDEGKHFGNVCTFQREFACNIPAETEPLFLNGDLTSLKTFTTPFAEAIRWQRHDIVALFQRTGKFESIPKLVNGQTRDIYHSVFAGAVEAGNVTLVADLLLSESDPNILSSLSSCFSLATLIGQDQIVSLLLHAGVRPNQTSVPIAVAVRNRRHLRWYLDSGALIVDEVLWLAARWGDADVAKELIMAGASMNIECTTSDTFSSCGICLTLPRPFCTPLGQAIKEGNLDVVQLLLENGADVCLRDHYYSVSALALAVRTGDEAMVRDMLARGADPNDPKALEEATHRSLSMIEILLEAFDHTYPKGNKSFGTRALRQAIWKGDVAHASLFSRYSDANFLDVCHDDGKDVRRNLLSHAIISQNASIVQILLGTGGNPNGTVSLRGSDRGPGFGSGSSRRTVLLEAIWTKDLGIVRLVHESGAAINCAAELGLARTPLQLAAEIGSFEIAEYLIVHGADVNGDPCIFRGGTALQLAAIQGYVGIAEHLVKNGADVNAARGRFQGRTAFEGAAEHGRLDMLLFLYHNGLDIVSDGGEQVRRAVEFANENGQRAAVSLVEQLSQSVASVPSLGLN</sequence>
<feature type="repeat" description="ANK" evidence="3">
    <location>
        <begin position="820"/>
        <end position="852"/>
    </location>
</feature>
<dbReference type="OrthoDB" id="539213at2759"/>
<protein>
    <submittedName>
        <fullName evidence="4">Ankyrin</fullName>
    </submittedName>
</protein>
<gene>
    <name evidence="4" type="ORF">K491DRAFT_34081</name>
</gene>
<evidence type="ECO:0000256" key="3">
    <source>
        <dbReference type="PROSITE-ProRule" id="PRU00023"/>
    </source>
</evidence>
<proteinExistence type="predicted"/>
<feature type="repeat" description="ANK" evidence="3">
    <location>
        <begin position="571"/>
        <end position="600"/>
    </location>
</feature>
<dbReference type="PANTHER" id="PTHR24198">
    <property type="entry name" value="ANKYRIN REPEAT AND PROTEIN KINASE DOMAIN-CONTAINING PROTEIN"/>
    <property type="match status" value="1"/>
</dbReference>
<evidence type="ECO:0000256" key="1">
    <source>
        <dbReference type="ARBA" id="ARBA00022737"/>
    </source>
</evidence>
<dbReference type="Proteomes" id="UP000799324">
    <property type="component" value="Unassembled WGS sequence"/>
</dbReference>
<dbReference type="EMBL" id="MU004395">
    <property type="protein sequence ID" value="KAF2652726.1"/>
    <property type="molecule type" value="Genomic_DNA"/>
</dbReference>
<dbReference type="AlphaFoldDB" id="A0A6A6SYH0"/>
<reference evidence="4" key="1">
    <citation type="journal article" date="2020" name="Stud. Mycol.">
        <title>101 Dothideomycetes genomes: a test case for predicting lifestyles and emergence of pathogens.</title>
        <authorList>
            <person name="Haridas S."/>
            <person name="Albert R."/>
            <person name="Binder M."/>
            <person name="Bloem J."/>
            <person name="Labutti K."/>
            <person name="Salamov A."/>
            <person name="Andreopoulos B."/>
            <person name="Baker S."/>
            <person name="Barry K."/>
            <person name="Bills G."/>
            <person name="Bluhm B."/>
            <person name="Cannon C."/>
            <person name="Castanera R."/>
            <person name="Culley D."/>
            <person name="Daum C."/>
            <person name="Ezra D."/>
            <person name="Gonzalez J."/>
            <person name="Henrissat B."/>
            <person name="Kuo A."/>
            <person name="Liang C."/>
            <person name="Lipzen A."/>
            <person name="Lutzoni F."/>
            <person name="Magnuson J."/>
            <person name="Mondo S."/>
            <person name="Nolan M."/>
            <person name="Ohm R."/>
            <person name="Pangilinan J."/>
            <person name="Park H.-J."/>
            <person name="Ramirez L."/>
            <person name="Alfaro M."/>
            <person name="Sun H."/>
            <person name="Tritt A."/>
            <person name="Yoshinaga Y."/>
            <person name="Zwiers L.-H."/>
            <person name="Turgeon B."/>
            <person name="Goodwin S."/>
            <person name="Spatafora J."/>
            <person name="Crous P."/>
            <person name="Grigoriev I."/>
        </authorList>
    </citation>
    <scope>NUCLEOTIDE SEQUENCE</scope>
    <source>
        <strain evidence="4">CBS 122681</strain>
    </source>
</reference>
<name>A0A6A6SYH0_9PLEO</name>